<reference evidence="3" key="1">
    <citation type="journal article" date="2013" name="Genome Announc.">
        <title>Draft genome sequence of the grapevine dieback fungus Eutypa lata UCR-EL1.</title>
        <authorList>
            <person name="Blanco-Ulate B."/>
            <person name="Rolshausen P.E."/>
            <person name="Cantu D."/>
        </authorList>
    </citation>
    <scope>NUCLEOTIDE SEQUENCE [LARGE SCALE GENOMIC DNA]</scope>
    <source>
        <strain evidence="3">UCR-EL1</strain>
    </source>
</reference>
<name>M7SI98_EUTLA</name>
<proteinExistence type="predicted"/>
<dbReference type="AlphaFoldDB" id="M7SI98"/>
<dbReference type="KEGG" id="ela:UCREL1_6975"/>
<dbReference type="HOGENOM" id="CLU_1786838_0_0_1"/>
<dbReference type="OrthoDB" id="4628994at2759"/>
<dbReference type="Proteomes" id="UP000012174">
    <property type="component" value="Unassembled WGS sequence"/>
</dbReference>
<feature type="compositionally biased region" description="Basic and acidic residues" evidence="1">
    <location>
        <begin position="127"/>
        <end position="145"/>
    </location>
</feature>
<sequence>MAPRSGEKGTFLGYVGGDIPCYSCNLRGNGILDPNSNWRLWNADMKVFRDATTDDAEEVFASKDEEVRAKKDRLRKALMWFTVSEKLRGEHLVDLGGRDKSSNDVFRRLFERVAPLGTPYEPPPPLLKKDAEDAKRAGEIKERDS</sequence>
<keyword evidence="3" id="KW-1185">Reference proteome</keyword>
<evidence type="ECO:0000313" key="3">
    <source>
        <dbReference type="Proteomes" id="UP000012174"/>
    </source>
</evidence>
<protein>
    <submittedName>
        <fullName evidence="2">Uncharacterized protein</fullName>
    </submittedName>
</protein>
<gene>
    <name evidence="2" type="ORF">UCREL1_6975</name>
</gene>
<evidence type="ECO:0000256" key="1">
    <source>
        <dbReference type="SAM" id="MobiDB-lite"/>
    </source>
</evidence>
<organism evidence="2 3">
    <name type="scientific">Eutypa lata (strain UCR-EL1)</name>
    <name type="common">Grapevine dieback disease fungus</name>
    <name type="synonym">Eutypa armeniacae</name>
    <dbReference type="NCBI Taxonomy" id="1287681"/>
    <lineage>
        <taxon>Eukaryota</taxon>
        <taxon>Fungi</taxon>
        <taxon>Dikarya</taxon>
        <taxon>Ascomycota</taxon>
        <taxon>Pezizomycotina</taxon>
        <taxon>Sordariomycetes</taxon>
        <taxon>Xylariomycetidae</taxon>
        <taxon>Xylariales</taxon>
        <taxon>Diatrypaceae</taxon>
        <taxon>Eutypa</taxon>
    </lineage>
</organism>
<accession>M7SI98</accession>
<evidence type="ECO:0000313" key="2">
    <source>
        <dbReference type="EMBL" id="EMR66044.1"/>
    </source>
</evidence>
<dbReference type="EMBL" id="KB706721">
    <property type="protein sequence ID" value="EMR66044.1"/>
    <property type="molecule type" value="Genomic_DNA"/>
</dbReference>
<feature type="region of interest" description="Disordered" evidence="1">
    <location>
        <begin position="115"/>
        <end position="145"/>
    </location>
</feature>